<evidence type="ECO:0000313" key="6">
    <source>
        <dbReference type="Proteomes" id="UP000189800"/>
    </source>
</evidence>
<gene>
    <name evidence="5" type="ORF">B0680_07825</name>
</gene>
<comment type="similarity">
    <text evidence="3">Belongs to the UDP-glucose/GDP-mannose dehydrogenase family.</text>
</comment>
<comment type="caution">
    <text evidence="5">The sequence shown here is derived from an EMBL/GenBank/DDBJ whole genome shotgun (WGS) entry which is preliminary data.</text>
</comment>
<dbReference type="InterPro" id="IPR008927">
    <property type="entry name" value="6-PGluconate_DH-like_C_sf"/>
</dbReference>
<dbReference type="PANTHER" id="PTHR43750">
    <property type="entry name" value="UDP-GLUCOSE 6-DEHYDROGENASE TUAD"/>
    <property type="match status" value="1"/>
</dbReference>
<dbReference type="InterPro" id="IPR036220">
    <property type="entry name" value="UDP-Glc/GDP-Man_DH_C_sf"/>
</dbReference>
<accession>A0A1T0CLN0</accession>
<evidence type="ECO:0000313" key="5">
    <source>
        <dbReference type="EMBL" id="OOS23224.1"/>
    </source>
</evidence>
<dbReference type="GO" id="GO:0016616">
    <property type="term" value="F:oxidoreductase activity, acting on the CH-OH group of donors, NAD or NADP as acceptor"/>
    <property type="evidence" value="ECO:0007669"/>
    <property type="project" value="InterPro"/>
</dbReference>
<dbReference type="OrthoDB" id="9803238at2"/>
<sequence>MTDSILLIGCTNESINTAIWLASLNKSVQLLADESAVSHTLASYKFDHQMSALWQMYTQTGQITVVDTPSVAAYAWLFLDAQGVDKQLSSLFDTTAQVILSGSVTIGDVATLANEFVTSQVCYVPFVFMKDGTGFGSLSSPDMVMIGEKTLGVHTTNELLLMLLSRTDKQFVGDIKTVEFARAGIMAMLATRLSFVNEMARLADASGVDITTVQTVMGLDKRIGKDYLSAGWGFGGQTLPTEVELLDQFFKQNHVQSRLLSTVSQINEDQKELIFRKFWRYFDGFIDHKSVMIWGAGYRANTGRTTNSAIHPLLKLLWSYGIKTSIYAPNAGFELTEIYGDEPLFGLCDDAYDLVGSDALFILNWSETVLPAIDRLNQFGLPIFDAKNILNNQLIAHYTGDYHGIGRNHSKGEV</sequence>
<dbReference type="Pfam" id="PF00984">
    <property type="entry name" value="UDPG_MGDP_dh"/>
    <property type="match status" value="1"/>
</dbReference>
<evidence type="ECO:0000259" key="4">
    <source>
        <dbReference type="SMART" id="SM00984"/>
    </source>
</evidence>
<dbReference type="InterPro" id="IPR014027">
    <property type="entry name" value="UDP-Glc/GDP-Man_DH_C"/>
</dbReference>
<name>A0A1T0CLN0_9GAMM</name>
<dbReference type="SMART" id="SM00984">
    <property type="entry name" value="UDPG_MGDP_dh_C"/>
    <property type="match status" value="1"/>
</dbReference>
<proteinExistence type="inferred from homology"/>
<evidence type="ECO:0000256" key="1">
    <source>
        <dbReference type="ARBA" id="ARBA00015132"/>
    </source>
</evidence>
<dbReference type="PANTHER" id="PTHR43750:SF3">
    <property type="entry name" value="UDP-GLUCOSE 6-DEHYDROGENASE TUAD"/>
    <property type="match status" value="1"/>
</dbReference>
<keyword evidence="6" id="KW-1185">Reference proteome</keyword>
<dbReference type="AlphaFoldDB" id="A0A1T0CLN0"/>
<dbReference type="Gene3D" id="1.20.5.100">
    <property type="entry name" value="Cytochrome c1, transmembrane anchor, C-terminal"/>
    <property type="match status" value="1"/>
</dbReference>
<protein>
    <recommendedName>
        <fullName evidence="1">UDP-glucose 6-dehydrogenase</fullName>
    </recommendedName>
</protein>
<dbReference type="SUPFAM" id="SSF52413">
    <property type="entry name" value="UDP-glucose/GDP-mannose dehydrogenase C-terminal domain"/>
    <property type="match status" value="1"/>
</dbReference>
<dbReference type="SUPFAM" id="SSF48179">
    <property type="entry name" value="6-phosphogluconate dehydrogenase C-terminal domain-like"/>
    <property type="match status" value="1"/>
</dbReference>
<dbReference type="InterPro" id="IPR017476">
    <property type="entry name" value="UDP-Glc/GDP-Man"/>
</dbReference>
<dbReference type="Proteomes" id="UP000189800">
    <property type="component" value="Unassembled WGS sequence"/>
</dbReference>
<dbReference type="EMBL" id="MUYU01000018">
    <property type="protein sequence ID" value="OOS23224.1"/>
    <property type="molecule type" value="Genomic_DNA"/>
</dbReference>
<feature type="domain" description="UDP-glucose/GDP-mannose dehydrogenase C-terminal" evidence="4">
    <location>
        <begin position="292"/>
        <end position="392"/>
    </location>
</feature>
<dbReference type="GO" id="GO:0051287">
    <property type="term" value="F:NAD binding"/>
    <property type="evidence" value="ECO:0007669"/>
    <property type="project" value="InterPro"/>
</dbReference>
<reference evidence="5 6" key="1">
    <citation type="submission" date="2017-02" db="EMBL/GenBank/DDBJ databases">
        <title>Draft genome sequence of Moraxella pluranimalium CCUG 54913T type strain.</title>
        <authorList>
            <person name="Salva-Serra F."/>
            <person name="Engstrom-Jakobsson H."/>
            <person name="Thorell K."/>
            <person name="Jaen-Luchoro D."/>
            <person name="Gonzales-Siles L."/>
            <person name="Karlsson R."/>
            <person name="Yazdan S."/>
            <person name="Boulund F."/>
            <person name="Johnning A."/>
            <person name="Engstrand L."/>
            <person name="Kristiansson E."/>
            <person name="Moore E."/>
        </authorList>
    </citation>
    <scope>NUCLEOTIDE SEQUENCE [LARGE SCALE GENOMIC DNA]</scope>
    <source>
        <strain evidence="5 6">CCUG 54913</strain>
    </source>
</reference>
<keyword evidence="2" id="KW-0560">Oxidoreductase</keyword>
<evidence type="ECO:0000256" key="3">
    <source>
        <dbReference type="PIRNR" id="PIRNR000124"/>
    </source>
</evidence>
<dbReference type="Gene3D" id="3.40.50.720">
    <property type="entry name" value="NAD(P)-binding Rossmann-like Domain"/>
    <property type="match status" value="1"/>
</dbReference>
<dbReference type="PIRSF" id="PIRSF000124">
    <property type="entry name" value="UDPglc_GDPman_dh"/>
    <property type="match status" value="1"/>
</dbReference>
<dbReference type="InterPro" id="IPR014026">
    <property type="entry name" value="UDP-Glc/GDP-Man_DH_dimer"/>
</dbReference>
<dbReference type="STRING" id="470453.B0680_07825"/>
<evidence type="ECO:0000256" key="2">
    <source>
        <dbReference type="ARBA" id="ARBA00023002"/>
    </source>
</evidence>
<organism evidence="5 6">
    <name type="scientific">Moraxella pluranimalium</name>
    <dbReference type="NCBI Taxonomy" id="470453"/>
    <lineage>
        <taxon>Bacteria</taxon>
        <taxon>Pseudomonadati</taxon>
        <taxon>Pseudomonadota</taxon>
        <taxon>Gammaproteobacteria</taxon>
        <taxon>Moraxellales</taxon>
        <taxon>Moraxellaceae</taxon>
        <taxon>Moraxella</taxon>
    </lineage>
</organism>
<dbReference type="RefSeq" id="WP_078254546.1">
    <property type="nucleotide sequence ID" value="NZ_MUYU01000018.1"/>
</dbReference>